<feature type="domain" description="Anthranilate synthase component I N-terminal" evidence="2">
    <location>
        <begin position="1"/>
        <end position="47"/>
    </location>
</feature>
<dbReference type="PANTHER" id="PTHR11236">
    <property type="entry name" value="AMINOBENZOATE/ANTHRANILATE SYNTHASE"/>
    <property type="match status" value="1"/>
</dbReference>
<dbReference type="Gene3D" id="3.60.120.10">
    <property type="entry name" value="Anthranilate synthase"/>
    <property type="match status" value="1"/>
</dbReference>
<organism evidence="3 4">
    <name type="scientific">Candidatus Thermofonsia Clade 3 bacterium</name>
    <dbReference type="NCBI Taxonomy" id="2364212"/>
    <lineage>
        <taxon>Bacteria</taxon>
        <taxon>Bacillati</taxon>
        <taxon>Chloroflexota</taxon>
        <taxon>Candidatus Thermofontia</taxon>
        <taxon>Candidatus Thermofonsia Clade 3</taxon>
    </lineage>
</organism>
<proteinExistence type="predicted"/>
<feature type="non-terminal residue" evidence="3">
    <location>
        <position position="1"/>
    </location>
</feature>
<evidence type="ECO:0000313" key="4">
    <source>
        <dbReference type="Proteomes" id="UP000230790"/>
    </source>
</evidence>
<dbReference type="SUPFAM" id="SSF56322">
    <property type="entry name" value="ADC synthase"/>
    <property type="match status" value="1"/>
</dbReference>
<dbReference type="AlphaFoldDB" id="A0A2M8Q6I2"/>
<accession>A0A2M8Q6I2</accession>
<dbReference type="Pfam" id="PF04715">
    <property type="entry name" value="Anth_synt_I_N"/>
    <property type="match status" value="1"/>
</dbReference>
<dbReference type="GO" id="GO:0000162">
    <property type="term" value="P:L-tryptophan biosynthetic process"/>
    <property type="evidence" value="ECO:0007669"/>
    <property type="project" value="TreeGrafter"/>
</dbReference>
<gene>
    <name evidence="3" type="ORF">CUN48_19090</name>
</gene>
<sequence length="113" mass="12959">VGYFGYDLVRFMERLPATARTELHVPDMVLMMADNLVVFDHVRHRIQVIANLRVEADLRGAYADAIARIEHIIADLRRPLTPPVAQELPSPEAWRSNFTQAEFEAKVRAAKEY</sequence>
<feature type="non-terminal residue" evidence="3">
    <location>
        <position position="113"/>
    </location>
</feature>
<comment type="caution">
    <text evidence="3">The sequence shown here is derived from an EMBL/GenBank/DDBJ whole genome shotgun (WGS) entry which is preliminary data.</text>
</comment>
<protein>
    <submittedName>
        <fullName evidence="3">Anthranilate synthase component I</fullName>
    </submittedName>
</protein>
<dbReference type="GO" id="GO:0004049">
    <property type="term" value="F:anthranilate synthase activity"/>
    <property type="evidence" value="ECO:0007669"/>
    <property type="project" value="UniProtKB-EC"/>
</dbReference>
<name>A0A2M8Q6I2_9CHLR</name>
<dbReference type="EMBL" id="PGTN01001133">
    <property type="protein sequence ID" value="PJF45397.1"/>
    <property type="molecule type" value="Genomic_DNA"/>
</dbReference>
<reference evidence="3 4" key="1">
    <citation type="submission" date="2017-11" db="EMBL/GenBank/DDBJ databases">
        <title>Evolution of Phototrophy in the Chloroflexi Phylum Driven by Horizontal Gene Transfer.</title>
        <authorList>
            <person name="Ward L.M."/>
            <person name="Hemp J."/>
            <person name="Shih P.M."/>
            <person name="Mcglynn S.E."/>
            <person name="Fischer W."/>
        </authorList>
    </citation>
    <scope>NUCLEOTIDE SEQUENCE [LARGE SCALE GENOMIC DNA]</scope>
    <source>
        <strain evidence="3">JP3_7</strain>
    </source>
</reference>
<dbReference type="PANTHER" id="PTHR11236:SF48">
    <property type="entry name" value="ISOCHORISMATE SYNTHASE MENF"/>
    <property type="match status" value="1"/>
</dbReference>
<dbReference type="InterPro" id="IPR006805">
    <property type="entry name" value="Anth_synth_I_N"/>
</dbReference>
<evidence type="ECO:0000313" key="3">
    <source>
        <dbReference type="EMBL" id="PJF45397.1"/>
    </source>
</evidence>
<comment type="catalytic activity">
    <reaction evidence="1">
        <text>chorismate + L-glutamine = anthranilate + pyruvate + L-glutamate + H(+)</text>
        <dbReference type="Rhea" id="RHEA:21732"/>
        <dbReference type="ChEBI" id="CHEBI:15361"/>
        <dbReference type="ChEBI" id="CHEBI:15378"/>
        <dbReference type="ChEBI" id="CHEBI:16567"/>
        <dbReference type="ChEBI" id="CHEBI:29748"/>
        <dbReference type="ChEBI" id="CHEBI:29985"/>
        <dbReference type="ChEBI" id="CHEBI:58359"/>
        <dbReference type="EC" id="4.1.3.27"/>
    </reaction>
</comment>
<dbReference type="InterPro" id="IPR005801">
    <property type="entry name" value="ADC_synthase"/>
</dbReference>
<evidence type="ECO:0000256" key="1">
    <source>
        <dbReference type="ARBA" id="ARBA00047683"/>
    </source>
</evidence>
<dbReference type="InterPro" id="IPR019999">
    <property type="entry name" value="Anth_synth_I-like"/>
</dbReference>
<evidence type="ECO:0000259" key="2">
    <source>
        <dbReference type="Pfam" id="PF04715"/>
    </source>
</evidence>
<dbReference type="Proteomes" id="UP000230790">
    <property type="component" value="Unassembled WGS sequence"/>
</dbReference>